<dbReference type="PANTHER" id="PTHR43695">
    <property type="entry name" value="PUTATIVE (AFU_ORTHOLOGUE AFUA_2G17250)-RELATED"/>
    <property type="match status" value="1"/>
</dbReference>
<dbReference type="AlphaFoldDB" id="A0A521FDH3"/>
<dbReference type="Gene3D" id="3.40.50.1110">
    <property type="entry name" value="SGNH hydrolase"/>
    <property type="match status" value="1"/>
</dbReference>
<gene>
    <name evidence="5" type="ORF">SAMN06265219_11774</name>
</gene>
<dbReference type="InterPro" id="IPR036514">
    <property type="entry name" value="SGNH_hydro_sf"/>
</dbReference>
<evidence type="ECO:0000313" key="6">
    <source>
        <dbReference type="Proteomes" id="UP000317557"/>
    </source>
</evidence>
<proteinExistence type="inferred from homology"/>
<evidence type="ECO:0000256" key="1">
    <source>
        <dbReference type="ARBA" id="ARBA00008668"/>
    </source>
</evidence>
<keyword evidence="2" id="KW-0378">Hydrolase</keyword>
<reference evidence="5 6" key="1">
    <citation type="submission" date="2017-05" db="EMBL/GenBank/DDBJ databases">
        <authorList>
            <person name="Varghese N."/>
            <person name="Submissions S."/>
        </authorList>
    </citation>
    <scope>NUCLEOTIDE SEQUENCE [LARGE SCALE GENOMIC DNA]</scope>
    <source>
        <strain evidence="5 6">DSM 21985</strain>
    </source>
</reference>
<organism evidence="5 6">
    <name type="scientific">Gracilimonas mengyeensis</name>
    <dbReference type="NCBI Taxonomy" id="1302730"/>
    <lineage>
        <taxon>Bacteria</taxon>
        <taxon>Pseudomonadati</taxon>
        <taxon>Balneolota</taxon>
        <taxon>Balneolia</taxon>
        <taxon>Balneolales</taxon>
        <taxon>Balneolaceae</taxon>
        <taxon>Gracilimonas</taxon>
    </lineage>
</organism>
<name>A0A521FDH3_9BACT</name>
<dbReference type="SUPFAM" id="SSF52266">
    <property type="entry name" value="SGNH hydrolase"/>
    <property type="match status" value="1"/>
</dbReference>
<dbReference type="InterPro" id="IPR013830">
    <property type="entry name" value="SGNH_hydro"/>
</dbReference>
<feature type="domain" description="SGNH hydrolase-type esterase" evidence="4">
    <location>
        <begin position="39"/>
        <end position="232"/>
    </location>
</feature>
<keyword evidence="6" id="KW-1185">Reference proteome</keyword>
<dbReference type="RefSeq" id="WP_221930352.1">
    <property type="nucleotide sequence ID" value="NZ_FXTP01000017.1"/>
</dbReference>
<keyword evidence="3" id="KW-1133">Transmembrane helix</keyword>
<dbReference type="PANTHER" id="PTHR43695:SF1">
    <property type="entry name" value="RHAMNOGALACTURONAN ACETYLESTERASE"/>
    <property type="match status" value="1"/>
</dbReference>
<accession>A0A521FDH3</accession>
<dbReference type="InterPro" id="IPR037459">
    <property type="entry name" value="RhgT-like"/>
</dbReference>
<keyword evidence="3" id="KW-0472">Membrane</keyword>
<evidence type="ECO:0000256" key="3">
    <source>
        <dbReference type="SAM" id="Phobius"/>
    </source>
</evidence>
<dbReference type="GO" id="GO:0016788">
    <property type="term" value="F:hydrolase activity, acting on ester bonds"/>
    <property type="evidence" value="ECO:0007669"/>
    <property type="project" value="UniProtKB-ARBA"/>
</dbReference>
<evidence type="ECO:0000313" key="5">
    <source>
        <dbReference type="EMBL" id="SMO94226.1"/>
    </source>
</evidence>
<feature type="transmembrane region" description="Helical" evidence="3">
    <location>
        <begin position="7"/>
        <end position="28"/>
    </location>
</feature>
<keyword evidence="3" id="KW-0812">Transmembrane</keyword>
<evidence type="ECO:0000256" key="2">
    <source>
        <dbReference type="ARBA" id="ARBA00022801"/>
    </source>
</evidence>
<protein>
    <submittedName>
        <fullName evidence="5">Lysophospholipase L1</fullName>
    </submittedName>
</protein>
<dbReference type="EMBL" id="FXTP01000017">
    <property type="protein sequence ID" value="SMO94226.1"/>
    <property type="molecule type" value="Genomic_DNA"/>
</dbReference>
<evidence type="ECO:0000259" key="4">
    <source>
        <dbReference type="Pfam" id="PF13472"/>
    </source>
</evidence>
<dbReference type="CDD" id="cd01821">
    <property type="entry name" value="Rhamnogalacturan_acetylesterase_like"/>
    <property type="match status" value="1"/>
</dbReference>
<dbReference type="Pfam" id="PF13472">
    <property type="entry name" value="Lipase_GDSL_2"/>
    <property type="match status" value="1"/>
</dbReference>
<sequence length="259" mass="29517">MKGDKIILGLISGSFLVVGAVILSLMAFTPNEKPVVYLVGDSTMSDKRISSYPETGWGMPFPYYLNDEIEVENHARNGRSTRTFIEEGRWDTIKETLKAGDFVLVQFGHNDEVPTKTRYTPPEQFQQFLRQYIAETREHGAHPILLTPITRRQFDENGQVKETHEQYSALMREVAESENVPMIDMDRKSQAMLTEIGEEKSTLLFLQLEPGQNPNYPEGVTDNTHFSETGARMMAELVLEGLKELDHELATYIVEPEEE</sequence>
<comment type="similarity">
    <text evidence="1">Belongs to the 'GDSL' lipolytic enzyme family.</text>
</comment>
<dbReference type="Proteomes" id="UP000317557">
    <property type="component" value="Unassembled WGS sequence"/>
</dbReference>